<dbReference type="AlphaFoldDB" id="A0A9W9Z3M0"/>
<sequence>MADYSHVGNGAYADKTLVKATEISQVVMTVQGAQEMLQQSAHGLPALTDSTYRKGQLRQAPSYLLGKPLHDFDATGNGKPAKPSKETFLVLSRRAKLSHDQAYRFNMSRSLLLLDPLHPLRLFAIRIITHQYPIAVNY</sequence>
<organism evidence="1 2">
    <name type="scientific">Desmophyllum pertusum</name>
    <dbReference type="NCBI Taxonomy" id="174260"/>
    <lineage>
        <taxon>Eukaryota</taxon>
        <taxon>Metazoa</taxon>
        <taxon>Cnidaria</taxon>
        <taxon>Anthozoa</taxon>
        <taxon>Hexacorallia</taxon>
        <taxon>Scleractinia</taxon>
        <taxon>Caryophylliina</taxon>
        <taxon>Caryophylliidae</taxon>
        <taxon>Desmophyllum</taxon>
    </lineage>
</organism>
<dbReference type="EMBL" id="MU826828">
    <property type="protein sequence ID" value="KAJ7374390.1"/>
    <property type="molecule type" value="Genomic_DNA"/>
</dbReference>
<comment type="caution">
    <text evidence="1">The sequence shown here is derived from an EMBL/GenBank/DDBJ whole genome shotgun (WGS) entry which is preliminary data.</text>
</comment>
<reference evidence="1" key="1">
    <citation type="submission" date="2023-01" db="EMBL/GenBank/DDBJ databases">
        <title>Genome assembly of the deep-sea coral Lophelia pertusa.</title>
        <authorList>
            <person name="Herrera S."/>
            <person name="Cordes E."/>
        </authorList>
    </citation>
    <scope>NUCLEOTIDE SEQUENCE</scope>
    <source>
        <strain evidence="1">USNM1676648</strain>
        <tissue evidence="1">Polyp</tissue>
    </source>
</reference>
<evidence type="ECO:0000313" key="2">
    <source>
        <dbReference type="Proteomes" id="UP001163046"/>
    </source>
</evidence>
<dbReference type="Proteomes" id="UP001163046">
    <property type="component" value="Unassembled WGS sequence"/>
</dbReference>
<protein>
    <submittedName>
        <fullName evidence="1">Uncharacterized protein</fullName>
    </submittedName>
</protein>
<gene>
    <name evidence="1" type="ORF">OS493_007492</name>
</gene>
<name>A0A9W9Z3M0_9CNID</name>
<evidence type="ECO:0000313" key="1">
    <source>
        <dbReference type="EMBL" id="KAJ7374390.1"/>
    </source>
</evidence>
<keyword evidence="2" id="KW-1185">Reference proteome</keyword>
<accession>A0A9W9Z3M0</accession>
<proteinExistence type="predicted"/>